<dbReference type="EMBL" id="BMAT01013523">
    <property type="protein sequence ID" value="GFS14537.1"/>
    <property type="molecule type" value="Genomic_DNA"/>
</dbReference>
<reference evidence="6 7" key="1">
    <citation type="journal article" date="2021" name="Elife">
        <title>Chloroplast acquisition without the gene transfer in kleptoplastic sea slugs, Plakobranchus ocellatus.</title>
        <authorList>
            <person name="Maeda T."/>
            <person name="Takahashi S."/>
            <person name="Yoshida T."/>
            <person name="Shimamura S."/>
            <person name="Takaki Y."/>
            <person name="Nagai Y."/>
            <person name="Toyoda A."/>
            <person name="Suzuki Y."/>
            <person name="Arimoto A."/>
            <person name="Ishii H."/>
            <person name="Satoh N."/>
            <person name="Nishiyama T."/>
            <person name="Hasebe M."/>
            <person name="Maruyama T."/>
            <person name="Minagawa J."/>
            <person name="Obokata J."/>
            <person name="Shigenobu S."/>
        </authorList>
    </citation>
    <scope>NUCLEOTIDE SEQUENCE [LARGE SCALE GENOMIC DNA]</scope>
</reference>
<feature type="domain" description="CCR4-NOT transcription complex subunit 1-like NOT1 connector" evidence="5">
    <location>
        <begin position="316"/>
        <end position="516"/>
    </location>
</feature>
<dbReference type="Pfam" id="PF12842">
    <property type="entry name" value="DUF3819"/>
    <property type="match status" value="1"/>
</dbReference>
<accession>A0AAV4IVY8</accession>
<evidence type="ECO:0000259" key="4">
    <source>
        <dbReference type="Pfam" id="PF12842"/>
    </source>
</evidence>
<dbReference type="PANTHER" id="PTHR13162:SF8">
    <property type="entry name" value="CCR4-NOT TRANSCRIPTION COMPLEX SUBUNIT 1"/>
    <property type="match status" value="1"/>
</dbReference>
<dbReference type="GO" id="GO:0017148">
    <property type="term" value="P:negative regulation of translation"/>
    <property type="evidence" value="ECO:0007669"/>
    <property type="project" value="InterPro"/>
</dbReference>
<dbReference type="FunFam" id="1.25.40.800:FF:000001">
    <property type="entry name" value="CCR4-NOT transcription complex subunit 1"/>
    <property type="match status" value="1"/>
</dbReference>
<feature type="domain" description="CCR4-Not complex component Not1 C-terminal" evidence="3">
    <location>
        <begin position="699"/>
        <end position="1055"/>
    </location>
</feature>
<dbReference type="PANTHER" id="PTHR13162">
    <property type="entry name" value="CCR4-NOT TRANSCRIPTION COMPLEX"/>
    <property type="match status" value="1"/>
</dbReference>
<dbReference type="GO" id="GO:0000932">
    <property type="term" value="C:P-body"/>
    <property type="evidence" value="ECO:0007669"/>
    <property type="project" value="TreeGrafter"/>
</dbReference>
<evidence type="ECO:0000256" key="1">
    <source>
        <dbReference type="ARBA" id="ARBA00025717"/>
    </source>
</evidence>
<dbReference type="Pfam" id="PF25097">
    <property type="entry name" value="ARM_Cnot1"/>
    <property type="match status" value="1"/>
</dbReference>
<dbReference type="Gene3D" id="1.25.40.790">
    <property type="match status" value="1"/>
</dbReference>
<dbReference type="AlphaFoldDB" id="A0AAV4IVY8"/>
<dbReference type="Gene3D" id="1.25.40.800">
    <property type="match status" value="1"/>
</dbReference>
<dbReference type="GO" id="GO:0030015">
    <property type="term" value="C:CCR4-NOT core complex"/>
    <property type="evidence" value="ECO:0007669"/>
    <property type="project" value="InterPro"/>
</dbReference>
<feature type="region of interest" description="Disordered" evidence="2">
    <location>
        <begin position="1"/>
        <end position="48"/>
    </location>
</feature>
<proteinExistence type="inferred from homology"/>
<feature type="domain" description="CCR4-NOT transcription complex subunit 1" evidence="4">
    <location>
        <begin position="85"/>
        <end position="234"/>
    </location>
</feature>
<organism evidence="6 7">
    <name type="scientific">Elysia marginata</name>
    <dbReference type="NCBI Taxonomy" id="1093978"/>
    <lineage>
        <taxon>Eukaryota</taxon>
        <taxon>Metazoa</taxon>
        <taxon>Spiralia</taxon>
        <taxon>Lophotrochozoa</taxon>
        <taxon>Mollusca</taxon>
        <taxon>Gastropoda</taxon>
        <taxon>Heterobranchia</taxon>
        <taxon>Euthyneura</taxon>
        <taxon>Panpulmonata</taxon>
        <taxon>Sacoglossa</taxon>
        <taxon>Placobranchoidea</taxon>
        <taxon>Plakobranchidae</taxon>
        <taxon>Elysia</taxon>
    </lineage>
</organism>
<dbReference type="Pfam" id="PF04054">
    <property type="entry name" value="Not1"/>
    <property type="match status" value="1"/>
</dbReference>
<feature type="region of interest" description="Disordered" evidence="2">
    <location>
        <begin position="1064"/>
        <end position="1086"/>
    </location>
</feature>
<protein>
    <submittedName>
        <fullName evidence="6">CCR4-NOT transcription complex subunit 1-like</fullName>
    </submittedName>
</protein>
<dbReference type="InterPro" id="IPR055454">
    <property type="entry name" value="CNOT1-like_NOT1_connector"/>
</dbReference>
<dbReference type="InterPro" id="IPR007196">
    <property type="entry name" value="CCR4-Not_Not1_C"/>
</dbReference>
<evidence type="ECO:0000313" key="7">
    <source>
        <dbReference type="Proteomes" id="UP000762676"/>
    </source>
</evidence>
<sequence>MPTSLSGLPQMPPNVSGLPPGGPIAVPPPAAPPPSVPAPSPALVTPPAPLPMQPKFSIHDINTNSSLASFLQQHIVIADQLQITPALRNSVIGAIESTMQEFINPITERAIKVAVVTTEQIVKKDFALDHDEVRLRNSAQAMARNVCAGLALITSREPMVQQLQLTIQAALSSSLIGQQQQTPNQIKTIADTAQSLANDNVEICANYIQKLAVERVGADMDKKLVQEYETRKLCRQENRRYCDPNALTYQAERIPEQIRLKVGAVTPHQLAVYDEYARNIPGFQPLTDMLLPSGNRPPALAAQEEILHLYEKISRDLDNHVQHISNPSVFMPSLQQLMQAVALARSAMDRASAMQLVLKAVEGICEQFTLTMSDSDNLLRFRECHTLVLKAFAEHRSFGLLWVAKEVTKSLMTIREESRYNLDMVEMLIRNHLVSVPQYDMYLASLMENGLNQLGINFVTQLVQRLCLDDKTHSGQPPMFSETDFPNSIEALNSLSSRIRQTPSDTLPALIESLRTSNFSDPSNTLMDRVPGSVTSMMQTGITQAREFDDPQGLHEKTESLLREWVNMYHSPQAGRDSFKAFNAFVQQMHLQGILKTDDLITRFFRLCTEMCVDLCYRALKEINQTMTLIRTKCFHTLDAFVRLIALLVKHSGDNNTVTKINLLNKVLGIMAGVLLQDHEIRYTEFQQLPYHRIFIMLFIELNAPEQILEAINFQVLTAFCHVFHILRPDKAPGFAYAWLELISQRVFIGRLLALTAQQKGWGFYAQLLVDLFKFLGPFLRNADLTKPMQLLYKGTLRVLLVLLHDFPEFLCDYHYAFCDVIPPNCIQMRNLILSAFPRTMRLPDPFKVNLVIENLPDINKAPRILTNTVSLIQPASFKKDLDSYLKTRSPITFLSELKSNLQAKPQGSRYDIPLINALVLYVGTQAIPLLQTKGVSMSTIAPSSHMDIFQNLAVNLDTEGRYLFLTAIANQLRYPNSHTHYFSCTLLYLFRQANDQSIQEQITRVLLERLIVNRPHPWGLLITFIELIKNPNFKFWDHEFVRCAPEIEKLFENVARSCYQLKQQQQQQPQPSAPSAVNREDAMTE</sequence>
<comment type="similarity">
    <text evidence="1">Belongs to the CNOT1 family.</text>
</comment>
<name>A0AAV4IVY8_9GAST</name>
<dbReference type="InterPro" id="IPR040398">
    <property type="entry name" value="Not1"/>
</dbReference>
<dbReference type="FunFam" id="1.25.40.790:FF:000001">
    <property type="entry name" value="Ccr4-not transcription complex subunit 1 isoform"/>
    <property type="match status" value="1"/>
</dbReference>
<evidence type="ECO:0000313" key="6">
    <source>
        <dbReference type="EMBL" id="GFS14537.1"/>
    </source>
</evidence>
<evidence type="ECO:0000256" key="2">
    <source>
        <dbReference type="SAM" id="MobiDB-lite"/>
    </source>
</evidence>
<dbReference type="CDD" id="cd20710">
    <property type="entry name" value="NOT1_connector"/>
    <property type="match status" value="1"/>
</dbReference>
<evidence type="ECO:0000259" key="5">
    <source>
        <dbReference type="Pfam" id="PF25097"/>
    </source>
</evidence>
<comment type="caution">
    <text evidence="6">The sequence shown here is derived from an EMBL/GenBank/DDBJ whole genome shotgun (WGS) entry which is preliminary data.</text>
</comment>
<feature type="compositionally biased region" description="Low complexity" evidence="2">
    <location>
        <begin position="1064"/>
        <end position="1077"/>
    </location>
</feature>
<evidence type="ECO:0000259" key="3">
    <source>
        <dbReference type="Pfam" id="PF04054"/>
    </source>
</evidence>
<dbReference type="GO" id="GO:0000288">
    <property type="term" value="P:nuclear-transcribed mRNA catabolic process, deadenylation-dependent decay"/>
    <property type="evidence" value="ECO:0007669"/>
    <property type="project" value="TreeGrafter"/>
</dbReference>
<dbReference type="Proteomes" id="UP000762676">
    <property type="component" value="Unassembled WGS sequence"/>
</dbReference>
<dbReference type="InterPro" id="IPR024557">
    <property type="entry name" value="CNOT1_dom_4"/>
</dbReference>
<gene>
    <name evidence="6" type="ORF">ElyMa_006748600</name>
</gene>
<keyword evidence="7" id="KW-1185">Reference proteome</keyword>
<feature type="compositionally biased region" description="Pro residues" evidence="2">
    <location>
        <begin position="20"/>
        <end position="48"/>
    </location>
</feature>
<dbReference type="GO" id="GO:0060090">
    <property type="term" value="F:molecular adaptor activity"/>
    <property type="evidence" value="ECO:0007669"/>
    <property type="project" value="TreeGrafter"/>
</dbReference>